<keyword evidence="3" id="KW-1185">Reference proteome</keyword>
<evidence type="ECO:0000313" key="3">
    <source>
        <dbReference type="Proteomes" id="UP001187531"/>
    </source>
</evidence>
<proteinExistence type="predicted"/>
<keyword evidence="1" id="KW-0732">Signal</keyword>
<organism evidence="2 3">
    <name type="scientific">Artemia franciscana</name>
    <name type="common">Brine shrimp</name>
    <name type="synonym">Artemia sanfranciscana</name>
    <dbReference type="NCBI Taxonomy" id="6661"/>
    <lineage>
        <taxon>Eukaryota</taxon>
        <taxon>Metazoa</taxon>
        <taxon>Ecdysozoa</taxon>
        <taxon>Arthropoda</taxon>
        <taxon>Crustacea</taxon>
        <taxon>Branchiopoda</taxon>
        <taxon>Anostraca</taxon>
        <taxon>Artemiidae</taxon>
        <taxon>Artemia</taxon>
    </lineage>
</organism>
<sequence>MRVWIFVLISLFRYSISSRNAFLLRPVWTANNRLNIPLVTQGTGRNALRGLMQVIFPVTLFLDSFFDEKMGTQKKRPKRGRKDFLRSYIKAETFGREENASIETCGFHYPKCPISLFNIFRSWSGSDAECEPIYSVDGVELQVSCDDDEESYDDDELSSVNLTVSSKWHE</sequence>
<evidence type="ECO:0000256" key="1">
    <source>
        <dbReference type="SAM" id="SignalP"/>
    </source>
</evidence>
<feature type="signal peptide" evidence="1">
    <location>
        <begin position="1"/>
        <end position="17"/>
    </location>
</feature>
<feature type="chain" id="PRO_5041662564" evidence="1">
    <location>
        <begin position="18"/>
        <end position="170"/>
    </location>
</feature>
<protein>
    <submittedName>
        <fullName evidence="2">Uncharacterized protein</fullName>
    </submittedName>
</protein>
<dbReference type="AlphaFoldDB" id="A0AA88L501"/>
<comment type="caution">
    <text evidence="2">The sequence shown here is derived from an EMBL/GenBank/DDBJ whole genome shotgun (WGS) entry which is preliminary data.</text>
</comment>
<evidence type="ECO:0000313" key="2">
    <source>
        <dbReference type="EMBL" id="KAK2708120.1"/>
    </source>
</evidence>
<dbReference type="EMBL" id="JAVRJZ010000018">
    <property type="protein sequence ID" value="KAK2708120.1"/>
    <property type="molecule type" value="Genomic_DNA"/>
</dbReference>
<reference evidence="2" key="1">
    <citation type="submission" date="2023-07" db="EMBL/GenBank/DDBJ databases">
        <title>Chromosome-level genome assembly of Artemia franciscana.</title>
        <authorList>
            <person name="Jo E."/>
        </authorList>
    </citation>
    <scope>NUCLEOTIDE SEQUENCE</scope>
    <source>
        <tissue evidence="2">Whole body</tissue>
    </source>
</reference>
<name>A0AA88L501_ARTSF</name>
<gene>
    <name evidence="2" type="ORF">QYM36_013887</name>
</gene>
<accession>A0AA88L501</accession>
<dbReference type="Proteomes" id="UP001187531">
    <property type="component" value="Unassembled WGS sequence"/>
</dbReference>